<comment type="caution">
    <text evidence="1">The sequence shown here is derived from an EMBL/GenBank/DDBJ whole genome shotgun (WGS) entry which is preliminary data.</text>
</comment>
<organism evidence="1 2">
    <name type="scientific">Cognatilysobacter bugurensis</name>
    <dbReference type="NCBI Taxonomy" id="543356"/>
    <lineage>
        <taxon>Bacteria</taxon>
        <taxon>Pseudomonadati</taxon>
        <taxon>Pseudomonadota</taxon>
        <taxon>Gammaproteobacteria</taxon>
        <taxon>Lysobacterales</taxon>
        <taxon>Lysobacteraceae</taxon>
        <taxon>Cognatilysobacter</taxon>
    </lineage>
</organism>
<dbReference type="EMBL" id="BMYD01000004">
    <property type="protein sequence ID" value="GHA85734.1"/>
    <property type="molecule type" value="Genomic_DNA"/>
</dbReference>
<gene>
    <name evidence="1" type="ORF">GCM10007067_24730</name>
</gene>
<reference evidence="1" key="1">
    <citation type="journal article" date="2014" name="Int. J. Syst. Evol. Microbiol.">
        <title>Complete genome sequence of Corynebacterium casei LMG S-19264T (=DSM 44701T), isolated from a smear-ripened cheese.</title>
        <authorList>
            <consortium name="US DOE Joint Genome Institute (JGI-PGF)"/>
            <person name="Walter F."/>
            <person name="Albersmeier A."/>
            <person name="Kalinowski J."/>
            <person name="Ruckert C."/>
        </authorList>
    </citation>
    <scope>NUCLEOTIDE SEQUENCE</scope>
    <source>
        <strain evidence="1">KCTC 23077</strain>
    </source>
</reference>
<dbReference type="Pfam" id="PF04325">
    <property type="entry name" value="DUF465"/>
    <property type="match status" value="1"/>
</dbReference>
<name>A0A918T2N3_9GAMM</name>
<protein>
    <recommendedName>
        <fullName evidence="3">DUF465 domain-containing protein</fullName>
    </recommendedName>
</protein>
<dbReference type="InterPro" id="IPR038444">
    <property type="entry name" value="DUF465_sf"/>
</dbReference>
<dbReference type="InterPro" id="IPR007420">
    <property type="entry name" value="DUF465"/>
</dbReference>
<sequence length="103" mass="11822">MRPGLHAGAFLLPGPPWPGDRRAIHIPKEACMFEERPQQELDSVLKSNPDFRRLYDQHRDLDRKVVNAELGVSPIDDLTLTQMKRAKLAMKDRLARMYDAGLQ</sequence>
<dbReference type="Proteomes" id="UP000646426">
    <property type="component" value="Unassembled WGS sequence"/>
</dbReference>
<evidence type="ECO:0000313" key="1">
    <source>
        <dbReference type="EMBL" id="GHA85734.1"/>
    </source>
</evidence>
<dbReference type="Gene3D" id="6.10.280.50">
    <property type="match status" value="1"/>
</dbReference>
<dbReference type="AlphaFoldDB" id="A0A918T2N3"/>
<proteinExistence type="predicted"/>
<evidence type="ECO:0008006" key="3">
    <source>
        <dbReference type="Google" id="ProtNLM"/>
    </source>
</evidence>
<evidence type="ECO:0000313" key="2">
    <source>
        <dbReference type="Proteomes" id="UP000646426"/>
    </source>
</evidence>
<keyword evidence="2" id="KW-1185">Reference proteome</keyword>
<accession>A0A918T2N3</accession>
<reference evidence="1" key="2">
    <citation type="submission" date="2020-09" db="EMBL/GenBank/DDBJ databases">
        <authorList>
            <person name="Sun Q."/>
            <person name="Kim S."/>
        </authorList>
    </citation>
    <scope>NUCLEOTIDE SEQUENCE</scope>
    <source>
        <strain evidence="1">KCTC 23077</strain>
    </source>
</reference>